<dbReference type="InterPro" id="IPR008978">
    <property type="entry name" value="HSP20-like_chaperone"/>
</dbReference>
<dbReference type="InterPro" id="IPR031107">
    <property type="entry name" value="Small_HSP"/>
</dbReference>
<dbReference type="PANTHER" id="PTHR11527">
    <property type="entry name" value="HEAT-SHOCK PROTEIN 20 FAMILY MEMBER"/>
    <property type="match status" value="1"/>
</dbReference>
<dbReference type="AlphaFoldDB" id="A0A645BKJ6"/>
<dbReference type="Pfam" id="PF00011">
    <property type="entry name" value="HSP20"/>
    <property type="match status" value="1"/>
</dbReference>
<dbReference type="EMBL" id="VSSQ01020303">
    <property type="protein sequence ID" value="MPM65051.1"/>
    <property type="molecule type" value="Genomic_DNA"/>
</dbReference>
<evidence type="ECO:0000313" key="2">
    <source>
        <dbReference type="EMBL" id="MPM65051.1"/>
    </source>
</evidence>
<reference evidence="2" key="1">
    <citation type="submission" date="2019-08" db="EMBL/GenBank/DDBJ databases">
        <authorList>
            <person name="Kucharzyk K."/>
            <person name="Murdoch R.W."/>
            <person name="Higgins S."/>
            <person name="Loffler F."/>
        </authorList>
    </citation>
    <scope>NUCLEOTIDE SEQUENCE</scope>
</reference>
<proteinExistence type="predicted"/>
<dbReference type="SUPFAM" id="SSF49764">
    <property type="entry name" value="HSP20-like chaperones"/>
    <property type="match status" value="1"/>
</dbReference>
<dbReference type="InterPro" id="IPR002068">
    <property type="entry name" value="A-crystallin/Hsp20_dom"/>
</dbReference>
<organism evidence="2">
    <name type="scientific">bioreactor metagenome</name>
    <dbReference type="NCBI Taxonomy" id="1076179"/>
    <lineage>
        <taxon>unclassified sequences</taxon>
        <taxon>metagenomes</taxon>
        <taxon>ecological metagenomes</taxon>
    </lineage>
</organism>
<name>A0A645BKJ6_9ZZZZ</name>
<sequence length="142" mass="16264">MTIIRRTNTWLPSVFNDFFGNEWVTNNNKSVPAINIQQNEDGFTVEVAAPGMTKEDCNVSVDEDNNLVICFEKKSESEDKDKKGTYLRREFSYTQFTRKMILPDNVVNEKIAAKVENGVLTVDIPTIKEEEKVSKVKQIDIQ</sequence>
<dbReference type="Gene3D" id="2.60.40.790">
    <property type="match status" value="1"/>
</dbReference>
<protein>
    <submittedName>
        <fullName evidence="2">Putative Hsp20 family chaperone</fullName>
    </submittedName>
</protein>
<accession>A0A645BKJ6</accession>
<dbReference type="CDD" id="cd06464">
    <property type="entry name" value="ACD_sHsps-like"/>
    <property type="match status" value="1"/>
</dbReference>
<evidence type="ECO:0000259" key="1">
    <source>
        <dbReference type="PROSITE" id="PS01031"/>
    </source>
</evidence>
<gene>
    <name evidence="2" type="ORF">SDC9_111943</name>
</gene>
<dbReference type="PROSITE" id="PS01031">
    <property type="entry name" value="SHSP"/>
    <property type="match status" value="1"/>
</dbReference>
<feature type="domain" description="SHSP" evidence="1">
    <location>
        <begin position="25"/>
        <end position="142"/>
    </location>
</feature>
<comment type="caution">
    <text evidence="2">The sequence shown here is derived from an EMBL/GenBank/DDBJ whole genome shotgun (WGS) entry which is preliminary data.</text>
</comment>